<proteinExistence type="predicted"/>
<dbReference type="RefSeq" id="XP_022659954.1">
    <property type="nucleotide sequence ID" value="XM_022804219.1"/>
</dbReference>
<evidence type="ECO:0000256" key="2">
    <source>
        <dbReference type="PROSITE-ProRule" id="PRU00497"/>
    </source>
</evidence>
<dbReference type="InParanoid" id="A0A7M7K0J5"/>
<dbReference type="OMA" id="RHRHVHY"/>
<evidence type="ECO:0000256" key="3">
    <source>
        <dbReference type="SAM" id="SignalP"/>
    </source>
</evidence>
<dbReference type="OrthoDB" id="7394989at2759"/>
<dbReference type="InterPro" id="IPR000618">
    <property type="entry name" value="Insect_cuticle"/>
</dbReference>
<dbReference type="GeneID" id="111249833"/>
<dbReference type="AlphaFoldDB" id="A0A7M7K0J5"/>
<dbReference type="Proteomes" id="UP000594260">
    <property type="component" value="Unplaced"/>
</dbReference>
<dbReference type="InterPro" id="IPR031311">
    <property type="entry name" value="CHIT_BIND_RR_consensus"/>
</dbReference>
<dbReference type="EnsemblMetazoa" id="XM_022804219">
    <property type="protein sequence ID" value="XP_022659954"/>
    <property type="gene ID" value="LOC111249833"/>
</dbReference>
<evidence type="ECO:0000256" key="1">
    <source>
        <dbReference type="ARBA" id="ARBA00022460"/>
    </source>
</evidence>
<protein>
    <submittedName>
        <fullName evidence="4">Uncharacterized protein</fullName>
    </submittedName>
</protein>
<feature type="chain" id="PRO_5029595170" evidence="3">
    <location>
        <begin position="18"/>
        <end position="139"/>
    </location>
</feature>
<dbReference type="PROSITE" id="PS00233">
    <property type="entry name" value="CHIT_BIND_RR_1"/>
    <property type="match status" value="1"/>
</dbReference>
<organism evidence="4 5">
    <name type="scientific">Varroa destructor</name>
    <name type="common">Honeybee mite</name>
    <dbReference type="NCBI Taxonomy" id="109461"/>
    <lineage>
        <taxon>Eukaryota</taxon>
        <taxon>Metazoa</taxon>
        <taxon>Ecdysozoa</taxon>
        <taxon>Arthropoda</taxon>
        <taxon>Chelicerata</taxon>
        <taxon>Arachnida</taxon>
        <taxon>Acari</taxon>
        <taxon>Parasitiformes</taxon>
        <taxon>Mesostigmata</taxon>
        <taxon>Gamasina</taxon>
        <taxon>Dermanyssoidea</taxon>
        <taxon>Varroidae</taxon>
        <taxon>Varroa</taxon>
    </lineage>
</organism>
<dbReference type="PANTHER" id="PTHR10380">
    <property type="entry name" value="CUTICLE PROTEIN"/>
    <property type="match status" value="1"/>
</dbReference>
<accession>A0A7M7K0J5</accession>
<dbReference type="FunCoup" id="A0A7M7K0J5">
    <property type="interactions" value="34"/>
</dbReference>
<evidence type="ECO:0000313" key="5">
    <source>
        <dbReference type="Proteomes" id="UP000594260"/>
    </source>
</evidence>
<dbReference type="PRINTS" id="PR00947">
    <property type="entry name" value="CUTICLE"/>
</dbReference>
<sequence length="139" mass="14934">MFKLVVVAACVFSLALAGHYGGHGGHSATARHQDDYGNYEFKYDIKDGYGNVNGRQEKGSHGHIVGSYYLGEIDGRHRSVQYQAGKLGFRATIKTNEPGTKSSEPAFAPYINTGFGKSIPSGAIHAVHGHYGGHYGGLY</sequence>
<dbReference type="InterPro" id="IPR050468">
    <property type="entry name" value="Cuticle_Struct_Prot"/>
</dbReference>
<dbReference type="PANTHER" id="PTHR10380:SF173">
    <property type="entry name" value="CUTICULAR PROTEIN 47EF, ISOFORM C-RELATED"/>
    <property type="match status" value="1"/>
</dbReference>
<dbReference type="Pfam" id="PF00379">
    <property type="entry name" value="Chitin_bind_4"/>
    <property type="match status" value="1"/>
</dbReference>
<dbReference type="GO" id="GO:0062129">
    <property type="term" value="C:chitin-based extracellular matrix"/>
    <property type="evidence" value="ECO:0007669"/>
    <property type="project" value="TreeGrafter"/>
</dbReference>
<keyword evidence="5" id="KW-1185">Reference proteome</keyword>
<name>A0A7M7K0J5_VARDE</name>
<feature type="signal peptide" evidence="3">
    <location>
        <begin position="1"/>
        <end position="17"/>
    </location>
</feature>
<evidence type="ECO:0000313" key="4">
    <source>
        <dbReference type="EnsemblMetazoa" id="XP_022659954"/>
    </source>
</evidence>
<dbReference type="KEGG" id="vde:111249833"/>
<reference evidence="4" key="1">
    <citation type="submission" date="2021-01" db="UniProtKB">
        <authorList>
            <consortium name="EnsemblMetazoa"/>
        </authorList>
    </citation>
    <scope>IDENTIFICATION</scope>
</reference>
<dbReference type="GO" id="GO:0008010">
    <property type="term" value="F:structural constituent of chitin-based larval cuticle"/>
    <property type="evidence" value="ECO:0007669"/>
    <property type="project" value="TreeGrafter"/>
</dbReference>
<keyword evidence="3" id="KW-0732">Signal</keyword>
<dbReference type="PROSITE" id="PS51155">
    <property type="entry name" value="CHIT_BIND_RR_2"/>
    <property type="match status" value="1"/>
</dbReference>
<keyword evidence="1 2" id="KW-0193">Cuticle</keyword>